<evidence type="ECO:0000256" key="3">
    <source>
        <dbReference type="ARBA" id="ARBA00022553"/>
    </source>
</evidence>
<dbReference type="PROSITE" id="PS50075">
    <property type="entry name" value="CARRIER"/>
    <property type="match status" value="1"/>
</dbReference>
<dbReference type="SUPFAM" id="SSF53474">
    <property type="entry name" value="alpha/beta-Hydrolases"/>
    <property type="match status" value="1"/>
</dbReference>
<dbReference type="InterPro" id="IPR001031">
    <property type="entry name" value="Thioesterase"/>
</dbReference>
<dbReference type="GO" id="GO:0031177">
    <property type="term" value="F:phosphopantetheine binding"/>
    <property type="evidence" value="ECO:0007669"/>
    <property type="project" value="InterPro"/>
</dbReference>
<keyword evidence="3" id="KW-0597">Phosphoprotein</keyword>
<dbReference type="InterPro" id="IPR012223">
    <property type="entry name" value="TEII"/>
</dbReference>
<protein>
    <submittedName>
        <fullName evidence="6">Blue-pigment synthetase</fullName>
    </submittedName>
</protein>
<dbReference type="Pfam" id="PF00975">
    <property type="entry name" value="Thioesterase"/>
    <property type="match status" value="1"/>
</dbReference>
<dbReference type="GO" id="GO:0017000">
    <property type="term" value="P:antibiotic biosynthetic process"/>
    <property type="evidence" value="ECO:0007669"/>
    <property type="project" value="UniProtKB-ARBA"/>
</dbReference>
<dbReference type="AlphaFoldDB" id="A0A066YRM0"/>
<dbReference type="Pfam" id="PF00550">
    <property type="entry name" value="PP-binding"/>
    <property type="match status" value="1"/>
</dbReference>
<dbReference type="GO" id="GO:0016787">
    <property type="term" value="F:hydrolase activity"/>
    <property type="evidence" value="ECO:0007669"/>
    <property type="project" value="UniProtKB-KW"/>
</dbReference>
<dbReference type="InterPro" id="IPR029058">
    <property type="entry name" value="AB_hydrolase_fold"/>
</dbReference>
<dbReference type="RefSeq" id="WP_244305390.1">
    <property type="nucleotide sequence ID" value="NZ_KK853997.1"/>
</dbReference>
<proteinExistence type="inferred from homology"/>
<dbReference type="InterPro" id="IPR020806">
    <property type="entry name" value="PKS_PP-bd"/>
</dbReference>
<evidence type="ECO:0000313" key="7">
    <source>
        <dbReference type="Proteomes" id="UP000027178"/>
    </source>
</evidence>
<comment type="similarity">
    <text evidence="1">Belongs to the thioesterase family.</text>
</comment>
<dbReference type="InterPro" id="IPR009081">
    <property type="entry name" value="PP-bd_ACP"/>
</dbReference>
<evidence type="ECO:0000259" key="5">
    <source>
        <dbReference type="PROSITE" id="PS50075"/>
    </source>
</evidence>
<dbReference type="HOGENOM" id="CLU_936744_0_0_11"/>
<evidence type="ECO:0000256" key="2">
    <source>
        <dbReference type="ARBA" id="ARBA00022450"/>
    </source>
</evidence>
<keyword evidence="2" id="KW-0596">Phosphopantetheine</keyword>
<gene>
    <name evidence="6" type="ORF">KCH_45410</name>
</gene>
<organism evidence="6 7">
    <name type="scientific">Kitasatospora cheerisanensis KCTC 2395</name>
    <dbReference type="NCBI Taxonomy" id="1348663"/>
    <lineage>
        <taxon>Bacteria</taxon>
        <taxon>Bacillati</taxon>
        <taxon>Actinomycetota</taxon>
        <taxon>Actinomycetes</taxon>
        <taxon>Kitasatosporales</taxon>
        <taxon>Streptomycetaceae</taxon>
        <taxon>Kitasatospora</taxon>
    </lineage>
</organism>
<keyword evidence="4" id="KW-0378">Hydrolase</keyword>
<dbReference type="PANTHER" id="PTHR11487">
    <property type="entry name" value="THIOESTERASE"/>
    <property type="match status" value="1"/>
</dbReference>
<dbReference type="SMART" id="SM00823">
    <property type="entry name" value="PKS_PP"/>
    <property type="match status" value="1"/>
</dbReference>
<dbReference type="PROSITE" id="PS00012">
    <property type="entry name" value="PHOSPHOPANTETHEINE"/>
    <property type="match status" value="1"/>
</dbReference>
<dbReference type="PATRIC" id="fig|1348663.4.peg.4382"/>
<dbReference type="eggNOG" id="COG3319">
    <property type="taxonomic scope" value="Bacteria"/>
</dbReference>
<dbReference type="GO" id="GO:0008610">
    <property type="term" value="P:lipid biosynthetic process"/>
    <property type="evidence" value="ECO:0007669"/>
    <property type="project" value="TreeGrafter"/>
</dbReference>
<evidence type="ECO:0000313" key="6">
    <source>
        <dbReference type="EMBL" id="KDN83892.1"/>
    </source>
</evidence>
<dbReference type="Proteomes" id="UP000027178">
    <property type="component" value="Unassembled WGS sequence"/>
</dbReference>
<name>A0A066YRM0_9ACTN</name>
<dbReference type="InterPro" id="IPR006162">
    <property type="entry name" value="Ppantetheine_attach_site"/>
</dbReference>
<feature type="domain" description="Carrier" evidence="5">
    <location>
        <begin position="1"/>
        <end position="60"/>
    </location>
</feature>
<comment type="caution">
    <text evidence="6">The sequence shown here is derived from an EMBL/GenBank/DDBJ whole genome shotgun (WGS) entry which is preliminary data.</text>
</comment>
<dbReference type="eggNOG" id="COG1020">
    <property type="taxonomic scope" value="Bacteria"/>
</dbReference>
<reference evidence="6 7" key="1">
    <citation type="submission" date="2014-05" db="EMBL/GenBank/DDBJ databases">
        <title>Draft Genome Sequence of Kitasatospora cheerisanensis KCTC 2395.</title>
        <authorList>
            <person name="Nam D.H."/>
        </authorList>
    </citation>
    <scope>NUCLEOTIDE SEQUENCE [LARGE SCALE GENOMIC DNA]</scope>
    <source>
        <strain evidence="6 7">KCTC 2395</strain>
    </source>
</reference>
<dbReference type="InterPro" id="IPR036736">
    <property type="entry name" value="ACP-like_sf"/>
</dbReference>
<evidence type="ECO:0000256" key="4">
    <source>
        <dbReference type="ARBA" id="ARBA00022801"/>
    </source>
</evidence>
<dbReference type="Gene3D" id="3.40.50.1820">
    <property type="entry name" value="alpha/beta hydrolase"/>
    <property type="match status" value="1"/>
</dbReference>
<dbReference type="PANTHER" id="PTHR11487:SF0">
    <property type="entry name" value="S-ACYL FATTY ACID SYNTHASE THIOESTERASE, MEDIUM CHAIN"/>
    <property type="match status" value="1"/>
</dbReference>
<dbReference type="InterPro" id="IPR020802">
    <property type="entry name" value="TesA-like"/>
</dbReference>
<dbReference type="SMART" id="SM00824">
    <property type="entry name" value="PKS_TE"/>
    <property type="match status" value="1"/>
</dbReference>
<dbReference type="EMBL" id="JNBY01000094">
    <property type="protein sequence ID" value="KDN83892.1"/>
    <property type="molecule type" value="Genomic_DNA"/>
</dbReference>
<keyword evidence="7" id="KW-1185">Reference proteome</keyword>
<dbReference type="SUPFAM" id="SSF47336">
    <property type="entry name" value="ACP-like"/>
    <property type="match status" value="1"/>
</dbReference>
<evidence type="ECO:0000256" key="1">
    <source>
        <dbReference type="ARBA" id="ARBA00007169"/>
    </source>
</evidence>
<dbReference type="Gene3D" id="1.10.1200.10">
    <property type="entry name" value="ACP-like"/>
    <property type="match status" value="1"/>
</dbReference>
<sequence>MMGRQSASVQDDFFESGGNSLIAVGLVHRINREFGCALPLQVLFECPTVEELAARVDGQRGASSSRLVPLGAARTGRPVYCWPGLGGYPMNLRPLARRLDGDRPYLGVQAHGINAGEQPYATIAEMAAEDVKAITARQPEGPYTLWGYSFGARVAFETAHQLEAAGHQVDQLLLIAPGSPKLRTPTTGLASYDDPSYLTILFSVFTGTVTGPELEACLRATTDEESFVAHLVEHVDGLDRDLVERITAVVRETYEFNYTFAELRTRTVRAPVTVLKADGDDYSFLEGSTGWSTTPPRIRQLSGDHYGLLREPGVAELADAITDRS</sequence>
<accession>A0A066YRM0</accession>